<feature type="region of interest" description="Disordered" evidence="1">
    <location>
        <begin position="1"/>
        <end position="49"/>
    </location>
</feature>
<reference evidence="2 3" key="1">
    <citation type="journal article" date="2015" name="Genome Announc.">
        <title>Draft Genome Sequences of Marine Isolates of Thalassomonas viridans and Thalassomonas actiniarum.</title>
        <authorList>
            <person name="Olonade I."/>
            <person name="van Zyl L.J."/>
            <person name="Trindade M."/>
        </authorList>
    </citation>
    <scope>NUCLEOTIDE SEQUENCE [LARGE SCALE GENOMIC DNA]</scope>
    <source>
        <strain evidence="2 3">A5K-106</strain>
    </source>
</reference>
<dbReference type="EMBL" id="CP059735">
    <property type="protein sequence ID" value="WDE01323.1"/>
    <property type="molecule type" value="Genomic_DNA"/>
</dbReference>
<name>A0AAE9YV04_9GAMM</name>
<accession>A0AAE9YV04</accession>
<evidence type="ECO:0000313" key="3">
    <source>
        <dbReference type="Proteomes" id="UP000032568"/>
    </source>
</evidence>
<reference evidence="2 3" key="2">
    <citation type="journal article" date="2022" name="Mar. Drugs">
        <title>Bioassay-Guided Fractionation Leads to the Detection of Cholic Acid Generated by the Rare Thalassomonas sp.</title>
        <authorList>
            <person name="Pheiffer F."/>
            <person name="Schneider Y.K."/>
            <person name="Hansen E.H."/>
            <person name="Andersen J.H."/>
            <person name="Isaksson J."/>
            <person name="Busche T."/>
            <person name="R C."/>
            <person name="Kalinowski J."/>
            <person name="Zyl L.V."/>
            <person name="Trindade M."/>
        </authorList>
    </citation>
    <scope>NUCLEOTIDE SEQUENCE [LARGE SCALE GENOMIC DNA]</scope>
    <source>
        <strain evidence="2 3">A5K-106</strain>
    </source>
</reference>
<feature type="compositionally biased region" description="Basic residues" evidence="1">
    <location>
        <begin position="1"/>
        <end position="10"/>
    </location>
</feature>
<keyword evidence="3" id="KW-1185">Reference proteome</keyword>
<dbReference type="KEGG" id="tact:SG35_012180"/>
<protein>
    <submittedName>
        <fullName evidence="2">Uncharacterized protein</fullName>
    </submittedName>
</protein>
<dbReference type="RefSeq" id="WP_160298233.1">
    <property type="nucleotide sequence ID" value="NZ_CP059735.1"/>
</dbReference>
<gene>
    <name evidence="2" type="ORF">SG35_012180</name>
</gene>
<sequence length="49" mass="5177">MKLNLKKKQLKNLSNDQKALPAALTPQIGGASGATAEKPEPAKTTRCTN</sequence>
<dbReference type="Proteomes" id="UP000032568">
    <property type="component" value="Chromosome"/>
</dbReference>
<dbReference type="AlphaFoldDB" id="A0AAE9YV04"/>
<organism evidence="2 3">
    <name type="scientific">Thalassomonas actiniarum</name>
    <dbReference type="NCBI Taxonomy" id="485447"/>
    <lineage>
        <taxon>Bacteria</taxon>
        <taxon>Pseudomonadati</taxon>
        <taxon>Pseudomonadota</taxon>
        <taxon>Gammaproteobacteria</taxon>
        <taxon>Alteromonadales</taxon>
        <taxon>Colwelliaceae</taxon>
        <taxon>Thalassomonas</taxon>
    </lineage>
</organism>
<evidence type="ECO:0000313" key="2">
    <source>
        <dbReference type="EMBL" id="WDE01323.1"/>
    </source>
</evidence>
<proteinExistence type="predicted"/>
<evidence type="ECO:0000256" key="1">
    <source>
        <dbReference type="SAM" id="MobiDB-lite"/>
    </source>
</evidence>